<name>A0A9X1NDL4_9ACTN</name>
<dbReference type="AlphaFoldDB" id="A0A9X1NDL4"/>
<evidence type="ECO:0000313" key="2">
    <source>
        <dbReference type="EMBL" id="MCD5312158.1"/>
    </source>
</evidence>
<organism evidence="2 3">
    <name type="scientific">Kineosporia babensis</name>
    <dbReference type="NCBI Taxonomy" id="499548"/>
    <lineage>
        <taxon>Bacteria</taxon>
        <taxon>Bacillati</taxon>
        <taxon>Actinomycetota</taxon>
        <taxon>Actinomycetes</taxon>
        <taxon>Kineosporiales</taxon>
        <taxon>Kineosporiaceae</taxon>
        <taxon>Kineosporia</taxon>
    </lineage>
</organism>
<dbReference type="EMBL" id="JAJOMB010000007">
    <property type="protein sequence ID" value="MCD5312158.1"/>
    <property type="molecule type" value="Genomic_DNA"/>
</dbReference>
<sequence length="83" mass="9670">MSDDVRDLDSRVRPADAGATPFSPDYEYRVFSLPRGTGRAQARQLLTEQAEYGRWELARVQISFGGGRRVWLRRRIMRVERTL</sequence>
<dbReference type="Proteomes" id="UP001138997">
    <property type="component" value="Unassembled WGS sequence"/>
</dbReference>
<evidence type="ECO:0000256" key="1">
    <source>
        <dbReference type="SAM" id="MobiDB-lite"/>
    </source>
</evidence>
<gene>
    <name evidence="2" type="ORF">LR394_14710</name>
</gene>
<dbReference type="InterPro" id="IPR043758">
    <property type="entry name" value="DUF5703"/>
</dbReference>
<keyword evidence="3" id="KW-1185">Reference proteome</keyword>
<evidence type="ECO:0000313" key="3">
    <source>
        <dbReference type="Proteomes" id="UP001138997"/>
    </source>
</evidence>
<comment type="caution">
    <text evidence="2">The sequence shown here is derived from an EMBL/GenBank/DDBJ whole genome shotgun (WGS) entry which is preliminary data.</text>
</comment>
<reference evidence="2" key="1">
    <citation type="submission" date="2021-11" db="EMBL/GenBank/DDBJ databases">
        <title>Streptomyces corallinus and Kineosporia corallina sp. nov., two new coral-derived marine actinobacteria.</title>
        <authorList>
            <person name="Buangrab K."/>
            <person name="Sutthacheep M."/>
            <person name="Yeemin T."/>
            <person name="Harunari E."/>
            <person name="Igarashi Y."/>
            <person name="Sripreechasak P."/>
            <person name="Kanchanasin P."/>
            <person name="Tanasupawat S."/>
            <person name="Phongsopitanun W."/>
        </authorList>
    </citation>
    <scope>NUCLEOTIDE SEQUENCE</scope>
    <source>
        <strain evidence="2">JCM 31032</strain>
    </source>
</reference>
<dbReference type="Pfam" id="PF18963">
    <property type="entry name" value="DUF5703"/>
    <property type="match status" value="1"/>
</dbReference>
<accession>A0A9X1NDL4</accession>
<protein>
    <submittedName>
        <fullName evidence="2">DUF5703 family protein</fullName>
    </submittedName>
</protein>
<dbReference type="RefSeq" id="WP_231442087.1">
    <property type="nucleotide sequence ID" value="NZ_JAJOMB010000007.1"/>
</dbReference>
<feature type="compositionally biased region" description="Basic and acidic residues" evidence="1">
    <location>
        <begin position="1"/>
        <end position="14"/>
    </location>
</feature>
<proteinExistence type="predicted"/>
<feature type="region of interest" description="Disordered" evidence="1">
    <location>
        <begin position="1"/>
        <end position="20"/>
    </location>
</feature>